<dbReference type="InterPro" id="IPR016035">
    <property type="entry name" value="Acyl_Trfase/lysoPLipase"/>
</dbReference>
<dbReference type="PANTHER" id="PTHR43775:SF29">
    <property type="entry name" value="ASPERFURANONE POLYKETIDE SYNTHASE AFOG-RELATED"/>
    <property type="match status" value="1"/>
</dbReference>
<evidence type="ECO:0000256" key="7">
    <source>
        <dbReference type="PROSITE-ProRule" id="PRU01363"/>
    </source>
</evidence>
<dbReference type="InterPro" id="IPR001227">
    <property type="entry name" value="Ac_transferase_dom_sf"/>
</dbReference>
<dbReference type="Pfam" id="PF00698">
    <property type="entry name" value="Acyl_transf_1"/>
    <property type="match status" value="1"/>
</dbReference>
<dbReference type="OrthoDB" id="329835at2759"/>
<sequence length="2560" mass="282332">MAYSKGTDDHKREPLAIVGFSLKFPQDALSEEAFWDMLLKGRMAQTEIPKDRLNIDGFYAPKHNEYDTLGVRAGYFLKEDVAAFDAGFFSMSTAEATAADPLQRGLLETTYRALESAGMKIEDVTGSNTSVFVGCLSDDYKTLNSKDPERIAQYVTTGVLDTMLANRLSWFYNFTGNSVTLDTACSSSLIALDLACQGLLAGESDMTVVAGCNLMFSPDLWLLLHGINVLSPDGVSHSFDSRANGYGRGEGFAAVIVKRLPDALRDNDTIRAVIRSTGSNQNGHTAGGIVQTNQTAQESLMRSTYEKAGIDMSLTQYVEAHATGTKLGDAVELKSIGRTFRSSRSSSDDPLHVGCVKPNIGHLEGASGLAGIIKTVLVLENGIIPPVAGFEKINIRANESYFRIKIPREPTQWPTQGLRRASVNSFGVGGSNAHVILDDAYHFLAAHGLTGNTNTNAEPIMHSPTGLIPPPHAKADDKNASNIPFVLIWSSSDESGISRLAQQFAHYAKNLKHNQQDLMSNLAYTLNHRRSVLSHRSFAVVTSIVDLENLETQISRPVNTFADGPRIGFVFTGQGAIWPKVARELYELFKEPEESNVYLSEYSQPLSTVIQIALVDLLHSFELKPAVVIGHSSGEIAAAYCSGAISKQSAWKISYYRGLLSAKMQETGRPRGAMLAVLLSEAKILSYLERVETAHGRSDLQIACYNSEENLTISGDESHIDTLQSILTEAGHRWYRLKVDVAYHSTHMTTISDEFLSLISDIDGSTDNQDKSSTLMVSTLTGTLVTADELLDPKYWVRNLVSPVKFHQAISQLCKPQMANNRVLKLDLSHRKDCSVDCLVEVGPHSALQGPIRSVLRDCNNTTSEYMSVLQRDHNGLSTVLSTAGRLFCDGYPIDLAKVNRLTEKKNLSLLSGLPQYPFNHTRQYWYESRLSNGTRFPAHGKHELLGKPVADWSPLDARWRRFLNTADVPWLEDHKVQNQVLMPGAGMLAMAIEAAKQLANKDRHIVAFELANIKFLAALVLPSTETVECQLSLRPRQQNDIYSRDESLFEFRLLSVMNGHWTEHCRGTIAVHYEHDHSAGICSIKDTVRGHHNLTQIVKRFGGEPARTRQLYRFLNHHGFAYGPAFQVLGNMKVAENQAIANVSVHNEPPAYGTSNSYTIHPTTLDGIMQVVLASLTKGGSESIPTMVPTQIDRLRVSSSVQYSSPRDSQGSVIAVAQVTTSSFPWSKATVTVLDESQDRILLNVDGLRFSAVSGDNSGGDNMQPRSALCRRIDWQPDVTLLSKDEINSICRRGSPLEVNKIQECHKIDRLIYLSWAETLRDWDENNCSPNISTTIQKYAMWAQRQLNLYCPDSIQSQDVHDPSLLLSYRNDVEEASHRGKLYALVSKKLPALLSGELDPLSLVFRDDLVSQFYQEMNNEISFHALSQYLTLLTHQNPCMSMLEIGAGTGATTRIVLDKLHPPGNQDNPQFKSYDFTDISPSFFEKARAEFGHLQAMNFKVLDVEQSPSEQGFQLGAYDVVIAANVLHATKSLNETLHRVRSLLKDGGKLILVELVRPDLSRTGFVFGLLQGWWLGVDDNREWGPLITESEWNERLIQSGFSGIDLVFRDSEQADSHEISVLISTATHNAPKEPCEPRSPPFIVVLPNDQPLDHFCRNGFKHQMEQAAGFEIHDILPLDKVPGKGLPSSAIFVFMLELGDSFISSISSHSFHTLKKIFSNANGVIWLTRSDYDASPSYQMIEGLVRTVRRENNKTTFLTIAFDTQSGDLSRSQIEKLCQIIKRTDFERHEISYDGDYFESDGKMHIGRVKVNKQLSDAVASHTLIDTKAPDTAGESGSSSALEIKIKTPGVLNSLHFTNDTIYAAPLKDDEVEIRVEASGVIFRDCLMASGKIPLTSFGLECAGLVTRAGAQSGFTSGQRVYGMADGTIKTFARLNRDCANEIPANLTFTEAASIPISFITAYYSLSRIARVNPGDSILIHSAAGGTGQAAIQVAKHLGITEIFATVSTKEKKEYLMDTYSIPADHIFNSREKSFADEIARMTEDGVDVVLNSLSGQGLLASWNCMAPHGRFIELGKRDIIDNNNIPMQPFLRNVSYIGVDIHAIVKERPRLLADSLTYISKLLADTKLRPIQPLKTFQFSKFGEAVHHMLSGRSVGKVVLVKGPNPSLPIMLHSENSLLLSNKSYVIAGGLGGVGRSIAGWMVDHGARYLVLISRSGPSNVAAERFVQELQARGVTVKTPACDIADAKSFRSVIETLKISMPPVAGCIQAAMVLKDSLFEKMSHEDWQAAVKPKIDGSWNLHALLPDNLDFFILLSSLGGIVGFSGQSNYAAGNTYQDALARYRRARGLSAVSVDLGGIFSDGYISENEEVAERIFAPGYYTPLYRNDLFTLLGNLCRPKVQQGVQVLFGLTRPAHLSSDEFKTYSNGVLAPPLFSTMWNNHGASDPKSPATVSAQVTLDFRSKFIQAQGEVEAGEIVAQATIRKLQGILPNMEKVEIWKPMLTYGVDSLVAVELRNWYSKEFRAQVTAFDIMGGESFTGLGTRIAMLSDLRKNKDSS</sequence>
<evidence type="ECO:0000259" key="9">
    <source>
        <dbReference type="PROSITE" id="PS52019"/>
    </source>
</evidence>
<dbReference type="STRING" id="28573.A0A0U1M8S2"/>
<name>A0A0U1M8S2_TALIS</name>
<dbReference type="InterPro" id="IPR016036">
    <property type="entry name" value="Malonyl_transacylase_ACP-bd"/>
</dbReference>
<evidence type="ECO:0000259" key="8">
    <source>
        <dbReference type="PROSITE" id="PS52004"/>
    </source>
</evidence>
<dbReference type="InterPro" id="IPR049552">
    <property type="entry name" value="PKS_DH_N"/>
</dbReference>
<dbReference type="InterPro" id="IPR042104">
    <property type="entry name" value="PKS_dehydratase_sf"/>
</dbReference>
<dbReference type="SMART" id="SM00826">
    <property type="entry name" value="PKS_DH"/>
    <property type="match status" value="1"/>
</dbReference>
<dbReference type="Pfam" id="PF23114">
    <property type="entry name" value="NAD-bd_HRPKS_sdrA"/>
    <property type="match status" value="1"/>
</dbReference>
<dbReference type="InterPro" id="IPR036736">
    <property type="entry name" value="ACP-like_sf"/>
</dbReference>
<dbReference type="InterPro" id="IPR020843">
    <property type="entry name" value="ER"/>
</dbReference>
<dbReference type="InterPro" id="IPR049900">
    <property type="entry name" value="PKS_mFAS_DH"/>
</dbReference>
<dbReference type="SUPFAM" id="SSF53335">
    <property type="entry name" value="S-adenosyl-L-methionine-dependent methyltransferases"/>
    <property type="match status" value="1"/>
</dbReference>
<dbReference type="CDD" id="cd05195">
    <property type="entry name" value="enoyl_red"/>
    <property type="match status" value="1"/>
</dbReference>
<dbReference type="Gene3D" id="3.40.50.720">
    <property type="entry name" value="NAD(P)-binding Rossmann-like Domain"/>
    <property type="match status" value="2"/>
</dbReference>
<dbReference type="InterPro" id="IPR020807">
    <property type="entry name" value="PKS_DH"/>
</dbReference>
<gene>
    <name evidence="10" type="ORF">PISL3812_09019</name>
</gene>
<evidence type="ECO:0000256" key="4">
    <source>
        <dbReference type="ARBA" id="ARBA00023002"/>
    </source>
</evidence>
<dbReference type="GO" id="GO:0008270">
    <property type="term" value="F:zinc ion binding"/>
    <property type="evidence" value="ECO:0007669"/>
    <property type="project" value="InterPro"/>
</dbReference>
<feature type="region of interest" description="C-terminal hotdog fold" evidence="7">
    <location>
        <begin position="1103"/>
        <end position="1260"/>
    </location>
</feature>
<feature type="active site" description="Proton acceptor; for dehydratase activity" evidence="7">
    <location>
        <position position="975"/>
    </location>
</feature>
<evidence type="ECO:0000256" key="1">
    <source>
        <dbReference type="ARBA" id="ARBA00022450"/>
    </source>
</evidence>
<dbReference type="InterPro" id="IPR018201">
    <property type="entry name" value="Ketoacyl_synth_AS"/>
</dbReference>
<dbReference type="CDD" id="cd00833">
    <property type="entry name" value="PKS"/>
    <property type="match status" value="1"/>
</dbReference>
<dbReference type="InterPro" id="IPR049551">
    <property type="entry name" value="PKS_DH_C"/>
</dbReference>
<dbReference type="PROSITE" id="PS01162">
    <property type="entry name" value="QOR_ZETA_CRYSTAL"/>
    <property type="match status" value="1"/>
</dbReference>
<keyword evidence="3" id="KW-0808">Transferase</keyword>
<dbReference type="Pfam" id="PF02801">
    <property type="entry name" value="Ketoacyl-synt_C"/>
    <property type="match status" value="1"/>
</dbReference>
<dbReference type="InterPro" id="IPR013968">
    <property type="entry name" value="PKS_KR"/>
</dbReference>
<dbReference type="Pfam" id="PF08659">
    <property type="entry name" value="KR"/>
    <property type="match status" value="1"/>
</dbReference>
<dbReference type="InterPro" id="IPR013154">
    <property type="entry name" value="ADH-like_N"/>
</dbReference>
<dbReference type="Pfam" id="PF21089">
    <property type="entry name" value="PKS_DH_N"/>
    <property type="match status" value="1"/>
</dbReference>
<dbReference type="InterPro" id="IPR014031">
    <property type="entry name" value="Ketoacyl_synth_C"/>
</dbReference>
<dbReference type="InterPro" id="IPR016039">
    <property type="entry name" value="Thiolase-like"/>
</dbReference>
<evidence type="ECO:0000256" key="6">
    <source>
        <dbReference type="ARBA" id="ARBA00023315"/>
    </source>
</evidence>
<dbReference type="SUPFAM" id="SSF47336">
    <property type="entry name" value="ACP-like"/>
    <property type="match status" value="1"/>
</dbReference>
<dbReference type="InterPro" id="IPR036291">
    <property type="entry name" value="NAD(P)-bd_dom_sf"/>
</dbReference>
<dbReference type="GO" id="GO:1901336">
    <property type="term" value="P:lactone biosynthetic process"/>
    <property type="evidence" value="ECO:0007669"/>
    <property type="project" value="UniProtKB-ARBA"/>
</dbReference>
<evidence type="ECO:0000313" key="10">
    <source>
        <dbReference type="EMBL" id="CRG91965.1"/>
    </source>
</evidence>
<dbReference type="Pfam" id="PF00109">
    <property type="entry name" value="ketoacyl-synt"/>
    <property type="match status" value="1"/>
</dbReference>
<feature type="domain" description="PKS/mFAS DH" evidence="9">
    <location>
        <begin position="943"/>
        <end position="1260"/>
    </location>
</feature>
<keyword evidence="5" id="KW-0511">Multifunctional enzyme</keyword>
<keyword evidence="11" id="KW-1185">Reference proteome</keyword>
<dbReference type="FunFam" id="3.40.50.720:FF:000209">
    <property type="entry name" value="Polyketide synthase Pks12"/>
    <property type="match status" value="1"/>
</dbReference>
<dbReference type="SUPFAM" id="SSF55048">
    <property type="entry name" value="Probable ACP-binding domain of malonyl-CoA ACP transacylase"/>
    <property type="match status" value="1"/>
</dbReference>
<dbReference type="Pfam" id="PF13602">
    <property type="entry name" value="ADH_zinc_N_2"/>
    <property type="match status" value="1"/>
</dbReference>
<dbReference type="InterPro" id="IPR050091">
    <property type="entry name" value="PKS_NRPS_Biosynth_Enz"/>
</dbReference>
<dbReference type="EMBL" id="CVMT01000011">
    <property type="protein sequence ID" value="CRG91965.1"/>
    <property type="molecule type" value="Genomic_DNA"/>
</dbReference>
<keyword evidence="2" id="KW-0597">Phosphoprotein</keyword>
<dbReference type="GO" id="GO:0004312">
    <property type="term" value="F:fatty acid synthase activity"/>
    <property type="evidence" value="ECO:0007669"/>
    <property type="project" value="TreeGrafter"/>
</dbReference>
<dbReference type="InterPro" id="IPR014030">
    <property type="entry name" value="Ketoacyl_synth_N"/>
</dbReference>
<dbReference type="SMART" id="SM00829">
    <property type="entry name" value="PKS_ER"/>
    <property type="match status" value="1"/>
</dbReference>
<dbReference type="SUPFAM" id="SSF50129">
    <property type="entry name" value="GroES-like"/>
    <property type="match status" value="1"/>
</dbReference>
<dbReference type="Proteomes" id="UP000054383">
    <property type="component" value="Unassembled WGS sequence"/>
</dbReference>
<dbReference type="GO" id="GO:0044550">
    <property type="term" value="P:secondary metabolite biosynthetic process"/>
    <property type="evidence" value="ECO:0007669"/>
    <property type="project" value="UniProtKB-ARBA"/>
</dbReference>
<dbReference type="SUPFAM" id="SSF53901">
    <property type="entry name" value="Thiolase-like"/>
    <property type="match status" value="1"/>
</dbReference>
<feature type="active site" description="Proton donor; for dehydratase activity" evidence="7">
    <location>
        <position position="1167"/>
    </location>
</feature>
<dbReference type="SMART" id="SM00825">
    <property type="entry name" value="PKS_KS"/>
    <property type="match status" value="1"/>
</dbReference>
<accession>A0A0U1M8S2</accession>
<dbReference type="SMART" id="SM00822">
    <property type="entry name" value="PKS_KR"/>
    <property type="match status" value="1"/>
</dbReference>
<reference evidence="10 11" key="1">
    <citation type="submission" date="2015-04" db="EMBL/GenBank/DDBJ databases">
        <authorList>
            <person name="Syromyatnikov M.Y."/>
            <person name="Popov V.N."/>
        </authorList>
    </citation>
    <scope>NUCLEOTIDE SEQUENCE [LARGE SCALE GENOMIC DNA]</scope>
    <source>
        <strain evidence="10">WF-38-12</strain>
    </source>
</reference>
<dbReference type="PANTHER" id="PTHR43775">
    <property type="entry name" value="FATTY ACID SYNTHASE"/>
    <property type="match status" value="1"/>
</dbReference>
<evidence type="ECO:0000256" key="5">
    <source>
        <dbReference type="ARBA" id="ARBA00023268"/>
    </source>
</evidence>
<keyword evidence="4" id="KW-0560">Oxidoreductase</keyword>
<dbReference type="Gene3D" id="3.40.47.10">
    <property type="match status" value="1"/>
</dbReference>
<feature type="region of interest" description="N-terminal hotdog fold" evidence="7">
    <location>
        <begin position="943"/>
        <end position="1077"/>
    </location>
</feature>
<dbReference type="GO" id="GO:0016491">
    <property type="term" value="F:oxidoreductase activity"/>
    <property type="evidence" value="ECO:0007669"/>
    <property type="project" value="UniProtKB-KW"/>
</dbReference>
<dbReference type="InterPro" id="IPR002364">
    <property type="entry name" value="Quin_OxRdtase/zeta-crystal_CS"/>
</dbReference>
<dbReference type="OMA" id="VHTGCFT"/>
<dbReference type="PROSITE" id="PS52004">
    <property type="entry name" value="KS3_2"/>
    <property type="match status" value="1"/>
</dbReference>
<dbReference type="Pfam" id="PF16197">
    <property type="entry name" value="KAsynt_C_assoc"/>
    <property type="match status" value="1"/>
</dbReference>
<evidence type="ECO:0000313" key="11">
    <source>
        <dbReference type="Proteomes" id="UP000054383"/>
    </source>
</evidence>
<dbReference type="InterPro" id="IPR056501">
    <property type="entry name" value="NAD-bd_HRPKS_sdrA"/>
</dbReference>
<dbReference type="InterPro" id="IPR013217">
    <property type="entry name" value="Methyltransf_12"/>
</dbReference>
<dbReference type="Gene3D" id="3.40.50.150">
    <property type="entry name" value="Vaccinia Virus protein VP39"/>
    <property type="match status" value="1"/>
</dbReference>
<dbReference type="Pfam" id="PF08242">
    <property type="entry name" value="Methyltransf_12"/>
    <property type="match status" value="1"/>
</dbReference>
<organism evidence="10 11">
    <name type="scientific">Talaromyces islandicus</name>
    <name type="common">Penicillium islandicum</name>
    <dbReference type="NCBI Taxonomy" id="28573"/>
    <lineage>
        <taxon>Eukaryota</taxon>
        <taxon>Fungi</taxon>
        <taxon>Dikarya</taxon>
        <taxon>Ascomycota</taxon>
        <taxon>Pezizomycotina</taxon>
        <taxon>Eurotiomycetes</taxon>
        <taxon>Eurotiomycetidae</taxon>
        <taxon>Eurotiales</taxon>
        <taxon>Trichocomaceae</taxon>
        <taxon>Talaromyces</taxon>
        <taxon>Talaromyces sect. Islandici</taxon>
    </lineage>
</organism>
<dbReference type="SUPFAM" id="SSF52151">
    <property type="entry name" value="FabD/lysophospholipase-like"/>
    <property type="match status" value="1"/>
</dbReference>
<dbReference type="InterPro" id="IPR029063">
    <property type="entry name" value="SAM-dependent_MTases_sf"/>
</dbReference>
<feature type="domain" description="Ketosynthase family 3 (KS3)" evidence="8">
    <location>
        <begin position="12"/>
        <end position="439"/>
    </location>
</feature>
<dbReference type="CDD" id="cd02440">
    <property type="entry name" value="AdoMet_MTases"/>
    <property type="match status" value="1"/>
</dbReference>
<dbReference type="SMART" id="SM00827">
    <property type="entry name" value="PKS_AT"/>
    <property type="match status" value="1"/>
</dbReference>
<dbReference type="PROSITE" id="PS00606">
    <property type="entry name" value="KS3_1"/>
    <property type="match status" value="1"/>
</dbReference>
<dbReference type="InterPro" id="IPR020841">
    <property type="entry name" value="PKS_Beta-ketoAc_synthase_dom"/>
</dbReference>
<keyword evidence="1" id="KW-0596">Phosphopantetheine</keyword>
<dbReference type="Gene3D" id="3.90.180.10">
    <property type="entry name" value="Medium-chain alcohol dehydrogenases, catalytic domain"/>
    <property type="match status" value="1"/>
</dbReference>
<dbReference type="Pfam" id="PF14765">
    <property type="entry name" value="PS-DH"/>
    <property type="match status" value="1"/>
</dbReference>
<dbReference type="GO" id="GO:0004315">
    <property type="term" value="F:3-oxoacyl-[acyl-carrier-protein] synthase activity"/>
    <property type="evidence" value="ECO:0007669"/>
    <property type="project" value="InterPro"/>
</dbReference>
<dbReference type="InterPro" id="IPR011032">
    <property type="entry name" value="GroES-like_sf"/>
</dbReference>
<evidence type="ECO:0000256" key="2">
    <source>
        <dbReference type="ARBA" id="ARBA00022553"/>
    </source>
</evidence>
<dbReference type="Gene3D" id="3.40.366.10">
    <property type="entry name" value="Malonyl-Coenzyme A Acyl Carrier Protein, domain 2"/>
    <property type="match status" value="1"/>
</dbReference>
<dbReference type="InterPro" id="IPR014043">
    <property type="entry name" value="Acyl_transferase_dom"/>
</dbReference>
<evidence type="ECO:0000256" key="3">
    <source>
        <dbReference type="ARBA" id="ARBA00022679"/>
    </source>
</evidence>
<dbReference type="InterPro" id="IPR032821">
    <property type="entry name" value="PKS_assoc"/>
</dbReference>
<keyword evidence="6" id="KW-0012">Acyltransferase</keyword>
<proteinExistence type="predicted"/>
<protein>
    <submittedName>
        <fullName evidence="10">Lovastatin nonaketide synthase</fullName>
    </submittedName>
</protein>
<dbReference type="InterPro" id="IPR057326">
    <property type="entry name" value="KR_dom"/>
</dbReference>
<dbReference type="Gene3D" id="3.10.129.110">
    <property type="entry name" value="Polyketide synthase dehydratase"/>
    <property type="match status" value="1"/>
</dbReference>
<dbReference type="SUPFAM" id="SSF51735">
    <property type="entry name" value="NAD(P)-binding Rossmann-fold domains"/>
    <property type="match status" value="2"/>
</dbReference>
<dbReference type="GO" id="GO:0006633">
    <property type="term" value="P:fatty acid biosynthetic process"/>
    <property type="evidence" value="ECO:0007669"/>
    <property type="project" value="InterPro"/>
</dbReference>
<dbReference type="Pfam" id="PF08240">
    <property type="entry name" value="ADH_N"/>
    <property type="match status" value="1"/>
</dbReference>
<dbReference type="PROSITE" id="PS52019">
    <property type="entry name" value="PKS_MFAS_DH"/>
    <property type="match status" value="1"/>
</dbReference>